<evidence type="ECO:0000259" key="1">
    <source>
        <dbReference type="PROSITE" id="PS51457"/>
    </source>
</evidence>
<dbReference type="InterPro" id="IPR018379">
    <property type="entry name" value="BEN_domain"/>
</dbReference>
<dbReference type="OrthoDB" id="9931198at2759"/>
<reference evidence="3 4" key="1">
    <citation type="journal article" date="2019" name="Sci. Rep.">
        <title>Orb-weaving spider Araneus ventricosus genome elucidates the spidroin gene catalogue.</title>
        <authorList>
            <person name="Kono N."/>
            <person name="Nakamura H."/>
            <person name="Ohtoshi R."/>
            <person name="Moran D.A.P."/>
            <person name="Shinohara A."/>
            <person name="Yoshida Y."/>
            <person name="Fujiwara M."/>
            <person name="Mori M."/>
            <person name="Tomita M."/>
            <person name="Arakawa K."/>
        </authorList>
    </citation>
    <scope>NUCLEOTIDE SEQUENCE [LARGE SCALE GENOMIC DNA]</scope>
</reference>
<accession>A0A4Y2DAG0</accession>
<name>A0A4Y2DAG0_ARAVE</name>
<organism evidence="3 4">
    <name type="scientific">Araneus ventricosus</name>
    <name type="common">Orbweaver spider</name>
    <name type="synonym">Epeira ventricosa</name>
    <dbReference type="NCBI Taxonomy" id="182803"/>
    <lineage>
        <taxon>Eukaryota</taxon>
        <taxon>Metazoa</taxon>
        <taxon>Ecdysozoa</taxon>
        <taxon>Arthropoda</taxon>
        <taxon>Chelicerata</taxon>
        <taxon>Arachnida</taxon>
        <taxon>Araneae</taxon>
        <taxon>Araneomorphae</taxon>
        <taxon>Entelegynae</taxon>
        <taxon>Araneoidea</taxon>
        <taxon>Araneidae</taxon>
        <taxon>Araneus</taxon>
    </lineage>
</organism>
<dbReference type="EMBL" id="BGPR01000300">
    <property type="protein sequence ID" value="GBM11527.1"/>
    <property type="molecule type" value="Genomic_DNA"/>
</dbReference>
<dbReference type="PANTHER" id="PTHR14628">
    <property type="entry name" value="BEN DOMAIN-CONTAINING PROTEIN 5"/>
    <property type="match status" value="1"/>
</dbReference>
<dbReference type="AlphaFoldDB" id="A0A4Y2DAG0"/>
<dbReference type="InterPro" id="IPR040391">
    <property type="entry name" value="BEND5"/>
</dbReference>
<feature type="domain" description="BEN" evidence="1">
    <location>
        <begin position="4"/>
        <end position="117"/>
    </location>
</feature>
<evidence type="ECO:0000313" key="4">
    <source>
        <dbReference type="Proteomes" id="UP000499080"/>
    </source>
</evidence>
<sequence>MELAPGIFIQKDQWLKIVSSKNMTVSRLTRNLALSLWGSETLKERSVTGAACRRFKKNGIEAKRALTPIKADAVQNGLRFWLTEHQRKEEQEVLKLASASTIRKMLSDKIMNLSKQQKNNLSQNHNL</sequence>
<dbReference type="PANTHER" id="PTHR14628:SF1">
    <property type="entry name" value="BEN DOMAIN-CONTAINING PROTEIN 5"/>
    <property type="match status" value="1"/>
</dbReference>
<evidence type="ECO:0000313" key="2">
    <source>
        <dbReference type="EMBL" id="GBM11527.1"/>
    </source>
</evidence>
<dbReference type="GO" id="GO:0003677">
    <property type="term" value="F:DNA binding"/>
    <property type="evidence" value="ECO:0007669"/>
    <property type="project" value="InterPro"/>
</dbReference>
<proteinExistence type="predicted"/>
<gene>
    <name evidence="3" type="ORF">AVEN_101874_1</name>
    <name evidence="2" type="ORF">AVEN_240665_1</name>
</gene>
<dbReference type="PROSITE" id="PS51457">
    <property type="entry name" value="BEN"/>
    <property type="match status" value="1"/>
</dbReference>
<protein>
    <recommendedName>
        <fullName evidence="1">BEN domain-containing protein</fullName>
    </recommendedName>
</protein>
<dbReference type="GO" id="GO:0045892">
    <property type="term" value="P:negative regulation of DNA-templated transcription"/>
    <property type="evidence" value="ECO:0007669"/>
    <property type="project" value="InterPro"/>
</dbReference>
<dbReference type="EMBL" id="BGPR01000322">
    <property type="protein sequence ID" value="GBM13008.1"/>
    <property type="molecule type" value="Genomic_DNA"/>
</dbReference>
<evidence type="ECO:0000313" key="3">
    <source>
        <dbReference type="EMBL" id="GBM13008.1"/>
    </source>
</evidence>
<dbReference type="Gene3D" id="1.10.10.2590">
    <property type="entry name" value="BEN domain"/>
    <property type="match status" value="1"/>
</dbReference>
<dbReference type="Proteomes" id="UP000499080">
    <property type="component" value="Unassembled WGS sequence"/>
</dbReference>
<keyword evidence="4" id="KW-1185">Reference proteome</keyword>
<comment type="caution">
    <text evidence="3">The sequence shown here is derived from an EMBL/GenBank/DDBJ whole genome shotgun (WGS) entry which is preliminary data.</text>
</comment>